<keyword evidence="1" id="KW-0732">Signal</keyword>
<accession>A0ABQ7FW31</accession>
<keyword evidence="3" id="KW-1185">Reference proteome</keyword>
<organism evidence="2 3">
    <name type="scientific">Dunaliella salina</name>
    <name type="common">Green alga</name>
    <name type="synonym">Protococcus salinus</name>
    <dbReference type="NCBI Taxonomy" id="3046"/>
    <lineage>
        <taxon>Eukaryota</taxon>
        <taxon>Viridiplantae</taxon>
        <taxon>Chlorophyta</taxon>
        <taxon>core chlorophytes</taxon>
        <taxon>Chlorophyceae</taxon>
        <taxon>CS clade</taxon>
        <taxon>Chlamydomonadales</taxon>
        <taxon>Dunaliellaceae</taxon>
        <taxon>Dunaliella</taxon>
    </lineage>
</organism>
<evidence type="ECO:0000313" key="3">
    <source>
        <dbReference type="Proteomes" id="UP000815325"/>
    </source>
</evidence>
<reference evidence="2" key="1">
    <citation type="submission" date="2017-08" db="EMBL/GenBank/DDBJ databases">
        <authorList>
            <person name="Polle J.E."/>
            <person name="Barry K."/>
            <person name="Cushman J."/>
            <person name="Schmutz J."/>
            <person name="Tran D."/>
            <person name="Hathwaick L.T."/>
            <person name="Yim W.C."/>
            <person name="Jenkins J."/>
            <person name="Mckie-Krisberg Z.M."/>
            <person name="Prochnik S."/>
            <person name="Lindquist E."/>
            <person name="Dockter R.B."/>
            <person name="Adam C."/>
            <person name="Molina H."/>
            <person name="Bunkerborg J."/>
            <person name="Jin E."/>
            <person name="Buchheim M."/>
            <person name="Magnuson J."/>
        </authorList>
    </citation>
    <scope>NUCLEOTIDE SEQUENCE</scope>
    <source>
        <strain evidence="2">CCAP 19/18</strain>
    </source>
</reference>
<protein>
    <recommendedName>
        <fullName evidence="4">Secreted protein</fullName>
    </recommendedName>
</protein>
<comment type="caution">
    <text evidence="2">The sequence shown here is derived from an EMBL/GenBank/DDBJ whole genome shotgun (WGS) entry which is preliminary data.</text>
</comment>
<proteinExistence type="predicted"/>
<dbReference type="Proteomes" id="UP000815325">
    <property type="component" value="Unassembled WGS sequence"/>
</dbReference>
<evidence type="ECO:0000313" key="2">
    <source>
        <dbReference type="EMBL" id="KAF5826496.1"/>
    </source>
</evidence>
<feature type="signal peptide" evidence="1">
    <location>
        <begin position="1"/>
        <end position="16"/>
    </location>
</feature>
<feature type="chain" id="PRO_5046929761" description="Secreted protein" evidence="1">
    <location>
        <begin position="17"/>
        <end position="68"/>
    </location>
</feature>
<gene>
    <name evidence="2" type="ORF">DUNSADRAFT_2910</name>
</gene>
<sequence length="68" mass="6951">MALHALACVIAHPVHAFHTVGGACTVLGGGLLGMAGLRTSAGGSVGPPSSVEMKHHFLKSKLLKLRPR</sequence>
<evidence type="ECO:0000256" key="1">
    <source>
        <dbReference type="SAM" id="SignalP"/>
    </source>
</evidence>
<dbReference type="EMBL" id="MU070879">
    <property type="protein sequence ID" value="KAF5826496.1"/>
    <property type="molecule type" value="Genomic_DNA"/>
</dbReference>
<name>A0ABQ7FW31_DUNSA</name>
<evidence type="ECO:0008006" key="4">
    <source>
        <dbReference type="Google" id="ProtNLM"/>
    </source>
</evidence>